<evidence type="ECO:0000313" key="2">
    <source>
        <dbReference type="Proteomes" id="UP000693970"/>
    </source>
</evidence>
<dbReference type="AlphaFoldDB" id="A0A9K3L987"/>
<dbReference type="Proteomes" id="UP000693970">
    <property type="component" value="Unassembled WGS sequence"/>
</dbReference>
<reference evidence="1" key="2">
    <citation type="submission" date="2021-04" db="EMBL/GenBank/DDBJ databases">
        <authorList>
            <person name="Podell S."/>
        </authorList>
    </citation>
    <scope>NUCLEOTIDE SEQUENCE</scope>
    <source>
        <strain evidence="1">Hildebrandi</strain>
    </source>
</reference>
<name>A0A9K3L987_9STRA</name>
<sequence length="86" mass="9223">MEPLTAATADVEATAPRYSINTPLIQTVYHLDGQNPTYSLVHDGGIQPFPPCFALPQAGTEPTPPLLSELFWADSLLNSIVQSTNA</sequence>
<dbReference type="EMBL" id="JAGRRH010000015">
    <property type="protein sequence ID" value="KAG7357285.1"/>
    <property type="molecule type" value="Genomic_DNA"/>
</dbReference>
<proteinExistence type="predicted"/>
<keyword evidence="2" id="KW-1185">Reference proteome</keyword>
<accession>A0A9K3L987</accession>
<evidence type="ECO:0000313" key="1">
    <source>
        <dbReference type="EMBL" id="KAG7357285.1"/>
    </source>
</evidence>
<gene>
    <name evidence="1" type="ORF">IV203_001973</name>
</gene>
<reference evidence="1" key="1">
    <citation type="journal article" date="2021" name="Sci. Rep.">
        <title>Diploid genomic architecture of Nitzschia inconspicua, an elite biomass production diatom.</title>
        <authorList>
            <person name="Oliver A."/>
            <person name="Podell S."/>
            <person name="Pinowska A."/>
            <person name="Traller J.C."/>
            <person name="Smith S.R."/>
            <person name="McClure R."/>
            <person name="Beliaev A."/>
            <person name="Bohutskyi P."/>
            <person name="Hill E.A."/>
            <person name="Rabines A."/>
            <person name="Zheng H."/>
            <person name="Allen L.Z."/>
            <person name="Kuo A."/>
            <person name="Grigoriev I.V."/>
            <person name="Allen A.E."/>
            <person name="Hazlebeck D."/>
            <person name="Allen E.E."/>
        </authorList>
    </citation>
    <scope>NUCLEOTIDE SEQUENCE</scope>
    <source>
        <strain evidence="1">Hildebrandi</strain>
    </source>
</reference>
<protein>
    <submittedName>
        <fullName evidence="1">Uncharacterized protein</fullName>
    </submittedName>
</protein>
<organism evidence="1 2">
    <name type="scientific">Nitzschia inconspicua</name>
    <dbReference type="NCBI Taxonomy" id="303405"/>
    <lineage>
        <taxon>Eukaryota</taxon>
        <taxon>Sar</taxon>
        <taxon>Stramenopiles</taxon>
        <taxon>Ochrophyta</taxon>
        <taxon>Bacillariophyta</taxon>
        <taxon>Bacillariophyceae</taxon>
        <taxon>Bacillariophycidae</taxon>
        <taxon>Bacillariales</taxon>
        <taxon>Bacillariaceae</taxon>
        <taxon>Nitzschia</taxon>
    </lineage>
</organism>
<comment type="caution">
    <text evidence="1">The sequence shown here is derived from an EMBL/GenBank/DDBJ whole genome shotgun (WGS) entry which is preliminary data.</text>
</comment>